<evidence type="ECO:0000259" key="10">
    <source>
        <dbReference type="SMART" id="SM00481"/>
    </source>
</evidence>
<evidence type="ECO:0000256" key="1">
    <source>
        <dbReference type="ARBA" id="ARBA00022490"/>
    </source>
</evidence>
<sequence length="1050" mass="115763">MTTIPSIIQTLPAYAELQCVSNFSFLRGASHAEELVQRAVELGYAALAITDECSVAGVVRAHGAAKGQNLQLIIGSQFTLSNQDGSPDLSLILLAQNREGYGNLCELITHGRTHADKGSYLLRRQDLAAPPQADIAHLRGMPDCQAILTPAYGASADDISAQAAWIAATFAGRASIALTSLLRSNDEQHRASVETAAARHRLPLVATGDVCMHVRSRKPLQDTLTAIRLGRPVAACGFELAPNAEQHLRARIRLANLYPAAALAQTIRIAQRCTFSLDELRYEYPDELVPAGQTAASYLRTETYIGARRRFPAGIPAKVESQIEHELELIADMRYEPYFLTVYDIVRFARAERILCQGRGSAANSTVCYCLGITEVDPARGDLLFERFISRERNEPPDIDVDFEHQRREEVIQYIYNKYGRLRAALTAVVISYRPRSVLRDVGKALGVDSTVVEQIAKSHRWWDGELSKHFLAAGLDPDSPVAQLWLTLSATLRNFPRHLSQHPGGFVIARGKLSRLVPIESAAMADRSVVQWDKDDLDALGLLKIDVLALGMLTTLRRALDLVAEQRGQPFGLADIPAEDPATYDMICRADTVGVFQIESRAQMTMLPRLKPRTYYDLVIEVAIVRPGPIQGGMVHPYLRRRQGLEPVTYPSADMKTALSRTLGVPIFQEQVMQVAMLAGGFTAGEADQLRRAMAAWKRKGGLEKFQGKLINGMLQRGYTEQFAASIYEQIQGFAEYGFPESHSASFALLAYASSWLKCHEPAAFLAALLNSQPMGFYSPSQLVQDARRHQIEVRPVDVCISNWEATLEPQKPSQAAVRLGLNNVQGMSREAARRIEQARSIRPFADLDDMAARAQLTRADLQVLAAANALEQLAGHRRQALWQAAVATPDKGILQYAPVREAEVTLAAPTEAQNIVADYQALGLTLGRHPLALLRPTLAKRRFLPAEVLNTFVTGQCARGCGIVTVRQRPETAKGTMFVTLEDETGPLNVIVWPRLVERQRQELLGSTLLGVYGIWQCESNVRSLVAKRLVDLSYLLGGLTTTSRDFA</sequence>
<keyword evidence="1 9" id="KW-0963">Cytoplasm</keyword>
<keyword evidence="3 9" id="KW-0548">Nucleotidyltransferase</keyword>
<evidence type="ECO:0000256" key="6">
    <source>
        <dbReference type="ARBA" id="ARBA00022932"/>
    </source>
</evidence>
<evidence type="ECO:0000256" key="3">
    <source>
        <dbReference type="ARBA" id="ARBA00022695"/>
    </source>
</evidence>
<reference evidence="12" key="1">
    <citation type="journal article" date="2019" name="Int. J. Syst. Evol. Microbiol.">
        <title>The Global Catalogue of Microorganisms (GCM) 10K type strain sequencing project: providing services to taxonomists for standard genome sequencing and annotation.</title>
        <authorList>
            <consortium name="The Broad Institute Genomics Platform"/>
            <consortium name="The Broad Institute Genome Sequencing Center for Infectious Disease"/>
            <person name="Wu L."/>
            <person name="Ma J."/>
        </authorList>
    </citation>
    <scope>NUCLEOTIDE SEQUENCE [LARGE SCALE GENOMIC DNA]</scope>
    <source>
        <strain evidence="12">JCM 17066</strain>
    </source>
</reference>
<name>A0ABW0M9S8_9BURK</name>
<comment type="similarity">
    <text evidence="9">Belongs to the DNA polymerase type-C family. DnaE2 subfamily.</text>
</comment>
<dbReference type="NCBIfam" id="TIGR00594">
    <property type="entry name" value="polc"/>
    <property type="match status" value="1"/>
</dbReference>
<dbReference type="InterPro" id="IPR003141">
    <property type="entry name" value="Pol/His_phosphatase_N"/>
</dbReference>
<dbReference type="Pfam" id="PF02811">
    <property type="entry name" value="PHP"/>
    <property type="match status" value="1"/>
</dbReference>
<dbReference type="CDD" id="cd04485">
    <property type="entry name" value="DnaE_OBF"/>
    <property type="match status" value="1"/>
</dbReference>
<evidence type="ECO:0000313" key="12">
    <source>
        <dbReference type="Proteomes" id="UP001596045"/>
    </source>
</evidence>
<dbReference type="PANTHER" id="PTHR32294">
    <property type="entry name" value="DNA POLYMERASE III SUBUNIT ALPHA"/>
    <property type="match status" value="1"/>
</dbReference>
<dbReference type="Gene3D" id="3.20.20.140">
    <property type="entry name" value="Metal-dependent hydrolases"/>
    <property type="match status" value="1"/>
</dbReference>
<protein>
    <recommendedName>
        <fullName evidence="9">Error-prone DNA polymerase</fullName>
        <ecNumber evidence="9">2.7.7.7</ecNumber>
    </recommendedName>
</protein>
<dbReference type="SUPFAM" id="SSF89550">
    <property type="entry name" value="PHP domain-like"/>
    <property type="match status" value="1"/>
</dbReference>
<dbReference type="NCBIfam" id="NF004225">
    <property type="entry name" value="PRK05672.1"/>
    <property type="match status" value="1"/>
</dbReference>
<dbReference type="SMART" id="SM00481">
    <property type="entry name" value="POLIIIAc"/>
    <property type="match status" value="1"/>
</dbReference>
<organism evidence="11 12">
    <name type="scientific">Paraherbaspirillum soli</name>
    <dbReference type="NCBI Taxonomy" id="631222"/>
    <lineage>
        <taxon>Bacteria</taxon>
        <taxon>Pseudomonadati</taxon>
        <taxon>Pseudomonadota</taxon>
        <taxon>Betaproteobacteria</taxon>
        <taxon>Burkholderiales</taxon>
        <taxon>Oxalobacteraceae</taxon>
        <taxon>Paraherbaspirillum</taxon>
    </lineage>
</organism>
<dbReference type="Proteomes" id="UP001596045">
    <property type="component" value="Unassembled WGS sequence"/>
</dbReference>
<comment type="catalytic activity">
    <reaction evidence="8 9">
        <text>DNA(n) + a 2'-deoxyribonucleoside 5'-triphosphate = DNA(n+1) + diphosphate</text>
        <dbReference type="Rhea" id="RHEA:22508"/>
        <dbReference type="Rhea" id="RHEA-COMP:17339"/>
        <dbReference type="Rhea" id="RHEA-COMP:17340"/>
        <dbReference type="ChEBI" id="CHEBI:33019"/>
        <dbReference type="ChEBI" id="CHEBI:61560"/>
        <dbReference type="ChEBI" id="CHEBI:173112"/>
        <dbReference type="EC" id="2.7.7.7"/>
    </reaction>
</comment>
<evidence type="ECO:0000256" key="9">
    <source>
        <dbReference type="HAMAP-Rule" id="MF_01902"/>
    </source>
</evidence>
<dbReference type="Pfam" id="PF17657">
    <property type="entry name" value="DNA_pol3_finger"/>
    <property type="match status" value="1"/>
</dbReference>
<dbReference type="Pfam" id="PF14579">
    <property type="entry name" value="HHH_6"/>
    <property type="match status" value="1"/>
</dbReference>
<feature type="domain" description="Polymerase/histidinol phosphatase N-terminal" evidence="10">
    <location>
        <begin position="15"/>
        <end position="82"/>
    </location>
</feature>
<dbReference type="Pfam" id="PF07733">
    <property type="entry name" value="DNA_pol3_alpha"/>
    <property type="match status" value="1"/>
</dbReference>
<dbReference type="PANTHER" id="PTHR32294:SF4">
    <property type="entry name" value="ERROR-PRONE DNA POLYMERASE"/>
    <property type="match status" value="1"/>
</dbReference>
<keyword evidence="12" id="KW-1185">Reference proteome</keyword>
<dbReference type="Gene3D" id="1.10.150.870">
    <property type="match status" value="1"/>
</dbReference>
<keyword evidence="7 9" id="KW-0234">DNA repair</keyword>
<gene>
    <name evidence="9" type="primary">dnaE2</name>
    <name evidence="11" type="ORF">ACFPM8_06590</name>
</gene>
<dbReference type="EC" id="2.7.7.7" evidence="9"/>
<dbReference type="InterPro" id="IPR004805">
    <property type="entry name" value="DnaE2/DnaE/PolC"/>
</dbReference>
<dbReference type="InterPro" id="IPR011708">
    <property type="entry name" value="DNA_pol3_alpha_NTPase_dom"/>
</dbReference>
<evidence type="ECO:0000256" key="5">
    <source>
        <dbReference type="ARBA" id="ARBA00022763"/>
    </source>
</evidence>
<comment type="caution">
    <text evidence="11">The sequence shown here is derived from an EMBL/GenBank/DDBJ whole genome shotgun (WGS) entry which is preliminary data.</text>
</comment>
<dbReference type="InterPro" id="IPR040982">
    <property type="entry name" value="DNA_pol3_finger"/>
</dbReference>
<keyword evidence="2 9" id="KW-0808">Transferase</keyword>
<dbReference type="InterPro" id="IPR016195">
    <property type="entry name" value="Pol/histidinol_Pase-like"/>
</dbReference>
<comment type="function">
    <text evidence="9">DNA polymerase involved in damage-induced mutagenesis and translesion synthesis (TLS). It is not the major replicative DNA polymerase.</text>
</comment>
<dbReference type="InterPro" id="IPR004013">
    <property type="entry name" value="PHP_dom"/>
</dbReference>
<evidence type="ECO:0000256" key="8">
    <source>
        <dbReference type="ARBA" id="ARBA00049244"/>
    </source>
</evidence>
<proteinExistence type="inferred from homology"/>
<comment type="subcellular location">
    <subcellularLocation>
        <location evidence="9">Cytoplasm</location>
    </subcellularLocation>
</comment>
<evidence type="ECO:0000256" key="4">
    <source>
        <dbReference type="ARBA" id="ARBA00022705"/>
    </source>
</evidence>
<keyword evidence="6 9" id="KW-0239">DNA-directed DNA polymerase</keyword>
<dbReference type="EMBL" id="JBHSMT010000012">
    <property type="protein sequence ID" value="MFC5473626.1"/>
    <property type="molecule type" value="Genomic_DNA"/>
</dbReference>
<accession>A0ABW0M9S8</accession>
<evidence type="ECO:0000256" key="7">
    <source>
        <dbReference type="ARBA" id="ARBA00023204"/>
    </source>
</evidence>
<dbReference type="InterPro" id="IPR023073">
    <property type="entry name" value="DnaE2"/>
</dbReference>
<keyword evidence="4 9" id="KW-0235">DNA replication</keyword>
<keyword evidence="5 9" id="KW-0227">DNA damage</keyword>
<dbReference type="HAMAP" id="MF_01902">
    <property type="entry name" value="DNApol_error_prone"/>
    <property type="match status" value="1"/>
</dbReference>
<dbReference type="CDD" id="cd07434">
    <property type="entry name" value="PHP_PolIIIA_DnaE2"/>
    <property type="match status" value="1"/>
</dbReference>
<dbReference type="RefSeq" id="WP_378996276.1">
    <property type="nucleotide sequence ID" value="NZ_JBHSMT010000012.1"/>
</dbReference>
<dbReference type="InterPro" id="IPR029460">
    <property type="entry name" value="DNAPol_HHH"/>
</dbReference>
<evidence type="ECO:0000256" key="2">
    <source>
        <dbReference type="ARBA" id="ARBA00022679"/>
    </source>
</evidence>
<evidence type="ECO:0000313" key="11">
    <source>
        <dbReference type="EMBL" id="MFC5473626.1"/>
    </source>
</evidence>